<evidence type="ECO:0000313" key="4">
    <source>
        <dbReference type="Proteomes" id="UP000199173"/>
    </source>
</evidence>
<comment type="caution">
    <text evidence="1">The sequence shown here is derived from an EMBL/GenBank/DDBJ whole genome shotgun (WGS) entry which is preliminary data.</text>
</comment>
<sequence>MILLVSIKLMQVYKKNIDYLRTAIRLSDKNNRYKGDTVTNECNHYFTHLTVR</sequence>
<dbReference type="AlphaFoldDB" id="A0AAX2EPK2"/>
<accession>A0AAX2EPK2</accession>
<gene>
    <name evidence="2" type="ORF">SAMN03159428_00959</name>
    <name evidence="1" type="ORF">SAMN03159514_01385</name>
</gene>
<dbReference type="Proteomes" id="UP000198760">
    <property type="component" value="Unassembled WGS sequence"/>
</dbReference>
<name>A0AAX2EPK2_9ENTR</name>
<protein>
    <submittedName>
        <fullName evidence="1">Uncharacterized protein</fullName>
    </submittedName>
</protein>
<dbReference type="EMBL" id="FOYJ01000002">
    <property type="protein sequence ID" value="SFR04860.1"/>
    <property type="molecule type" value="Genomic_DNA"/>
</dbReference>
<evidence type="ECO:0000313" key="2">
    <source>
        <dbReference type="EMBL" id="SFT54723.1"/>
    </source>
</evidence>
<evidence type="ECO:0000313" key="3">
    <source>
        <dbReference type="Proteomes" id="UP000198760"/>
    </source>
</evidence>
<organism evidence="1 4">
    <name type="scientific">Kosakonia radicincitans</name>
    <dbReference type="NCBI Taxonomy" id="283686"/>
    <lineage>
        <taxon>Bacteria</taxon>
        <taxon>Pseudomonadati</taxon>
        <taxon>Pseudomonadota</taxon>
        <taxon>Gammaproteobacteria</taxon>
        <taxon>Enterobacterales</taxon>
        <taxon>Enterobacteriaceae</taxon>
        <taxon>Kosakonia</taxon>
    </lineage>
</organism>
<reference evidence="3 4" key="1">
    <citation type="submission" date="2016-10" db="EMBL/GenBank/DDBJ databases">
        <authorList>
            <person name="Varghese N."/>
            <person name="Submissions S."/>
        </authorList>
    </citation>
    <scope>NUCLEOTIDE SEQUENCE [LARGE SCALE GENOMIC DNA]</scope>
    <source>
        <strain evidence="2 3">NFIX06</strain>
        <strain evidence="1 4">NFIX08</strain>
    </source>
</reference>
<dbReference type="Proteomes" id="UP000199173">
    <property type="component" value="Unassembled WGS sequence"/>
</dbReference>
<evidence type="ECO:0000313" key="1">
    <source>
        <dbReference type="EMBL" id="SFR04860.1"/>
    </source>
</evidence>
<dbReference type="EMBL" id="FPAV01000002">
    <property type="protein sequence ID" value="SFT54723.1"/>
    <property type="molecule type" value="Genomic_DNA"/>
</dbReference>
<proteinExistence type="predicted"/>
<keyword evidence="3" id="KW-1185">Reference proteome</keyword>